<accession>A0A9D4HHU3</accession>
<keyword evidence="4 5" id="KW-0472">Membrane</keyword>
<comment type="caution">
    <text evidence="6">The sequence shown here is derived from an EMBL/GenBank/DDBJ whole genome shotgun (WGS) entry which is preliminary data.</text>
</comment>
<dbReference type="Gene3D" id="1.20.1080.10">
    <property type="entry name" value="Glycerol uptake facilitator protein"/>
    <property type="match status" value="1"/>
</dbReference>
<evidence type="ECO:0000256" key="4">
    <source>
        <dbReference type="ARBA" id="ARBA00023136"/>
    </source>
</evidence>
<evidence type="ECO:0000256" key="5">
    <source>
        <dbReference type="SAM" id="Phobius"/>
    </source>
</evidence>
<evidence type="ECO:0000256" key="3">
    <source>
        <dbReference type="ARBA" id="ARBA00022989"/>
    </source>
</evidence>
<dbReference type="InterPro" id="IPR051883">
    <property type="entry name" value="AQP11/12_channel"/>
</dbReference>
<keyword evidence="7" id="KW-1185">Reference proteome</keyword>
<evidence type="ECO:0000313" key="7">
    <source>
        <dbReference type="Proteomes" id="UP000828390"/>
    </source>
</evidence>
<reference evidence="6" key="1">
    <citation type="journal article" date="2019" name="bioRxiv">
        <title>The Genome of the Zebra Mussel, Dreissena polymorpha: A Resource for Invasive Species Research.</title>
        <authorList>
            <person name="McCartney M.A."/>
            <person name="Auch B."/>
            <person name="Kono T."/>
            <person name="Mallez S."/>
            <person name="Zhang Y."/>
            <person name="Obille A."/>
            <person name="Becker A."/>
            <person name="Abrahante J.E."/>
            <person name="Garbe J."/>
            <person name="Badalamenti J.P."/>
            <person name="Herman A."/>
            <person name="Mangelson H."/>
            <person name="Liachko I."/>
            <person name="Sullivan S."/>
            <person name="Sone E.D."/>
            <person name="Koren S."/>
            <person name="Silverstein K.A.T."/>
            <person name="Beckman K.B."/>
            <person name="Gohl D.M."/>
        </authorList>
    </citation>
    <scope>NUCLEOTIDE SEQUENCE</scope>
    <source>
        <strain evidence="6">Duluth1</strain>
        <tissue evidence="6">Whole animal</tissue>
    </source>
</reference>
<keyword evidence="3 5" id="KW-1133">Transmembrane helix</keyword>
<dbReference type="InterPro" id="IPR023271">
    <property type="entry name" value="Aquaporin-like"/>
</dbReference>
<proteinExistence type="predicted"/>
<dbReference type="AlphaFoldDB" id="A0A9D4HHU3"/>
<name>A0A9D4HHU3_DREPO</name>
<protein>
    <submittedName>
        <fullName evidence="6">Uncharacterized protein</fullName>
    </submittedName>
</protein>
<comment type="subcellular location">
    <subcellularLocation>
        <location evidence="1">Membrane</location>
        <topology evidence="1">Multi-pass membrane protein</topology>
    </subcellularLocation>
</comment>
<feature type="transmembrane region" description="Helical" evidence="5">
    <location>
        <begin position="257"/>
        <end position="274"/>
    </location>
</feature>
<feature type="transmembrane region" description="Helical" evidence="5">
    <location>
        <begin position="135"/>
        <end position="156"/>
    </location>
</feature>
<organism evidence="6 7">
    <name type="scientific">Dreissena polymorpha</name>
    <name type="common">Zebra mussel</name>
    <name type="synonym">Mytilus polymorpha</name>
    <dbReference type="NCBI Taxonomy" id="45954"/>
    <lineage>
        <taxon>Eukaryota</taxon>
        <taxon>Metazoa</taxon>
        <taxon>Spiralia</taxon>
        <taxon>Lophotrochozoa</taxon>
        <taxon>Mollusca</taxon>
        <taxon>Bivalvia</taxon>
        <taxon>Autobranchia</taxon>
        <taxon>Heteroconchia</taxon>
        <taxon>Euheterodonta</taxon>
        <taxon>Imparidentia</taxon>
        <taxon>Neoheterodontei</taxon>
        <taxon>Myida</taxon>
        <taxon>Dreissenoidea</taxon>
        <taxon>Dreissenidae</taxon>
        <taxon>Dreissena</taxon>
    </lineage>
</organism>
<dbReference type="PANTHER" id="PTHR21191">
    <property type="entry name" value="AQUAPORIN"/>
    <property type="match status" value="1"/>
</dbReference>
<evidence type="ECO:0000256" key="1">
    <source>
        <dbReference type="ARBA" id="ARBA00004141"/>
    </source>
</evidence>
<dbReference type="EMBL" id="JAIWYP010000013">
    <property type="protein sequence ID" value="KAH3719297.1"/>
    <property type="molecule type" value="Genomic_DNA"/>
</dbReference>
<dbReference type="Proteomes" id="UP000828390">
    <property type="component" value="Unassembled WGS sequence"/>
</dbReference>
<feature type="transmembrane region" description="Helical" evidence="5">
    <location>
        <begin position="185"/>
        <end position="203"/>
    </location>
</feature>
<feature type="transmembrane region" description="Helical" evidence="5">
    <location>
        <begin position="215"/>
        <end position="237"/>
    </location>
</feature>
<dbReference type="PANTHER" id="PTHR21191:SF16">
    <property type="entry name" value="AQUAPORIN"/>
    <property type="match status" value="1"/>
</dbReference>
<feature type="transmembrane region" description="Helical" evidence="5">
    <location>
        <begin position="33"/>
        <end position="54"/>
    </location>
</feature>
<dbReference type="GO" id="GO:0005737">
    <property type="term" value="C:cytoplasm"/>
    <property type="evidence" value="ECO:0007669"/>
    <property type="project" value="TreeGrafter"/>
</dbReference>
<dbReference type="SUPFAM" id="SSF81338">
    <property type="entry name" value="Aquaporin-like"/>
    <property type="match status" value="1"/>
</dbReference>
<sequence>MDKDSISGSGMYGWHRLMKTAFGWSSTVDFLPAIPAAIALYLSLYFFGLVLYHCTKLIVPKSIRGYVHDFIKTLIIVAYPFGHGILRKYHGEVGYMCGMVPVLFITTSTLKEGDGNPIAVWLQYFRRTIPLWKCLLKNFIQIVAGISAYHLGMYILGLELHPAYVERLKSYYNQFCDTDLHVTEYAGFLIECVAVVYDSWFWAQTFTRSPALDRLLKIINGGLLVVAGVHLTGMYLHPAMASGHTWGCGDTSKLTHVAIYWVGPMIGTWISIQIQKKISIGKPVTETPRSRTQNEGKRLATMNKRRNVSELPKFLKRYQPYPCLSDGNYFKNKHFCVDCLE</sequence>
<dbReference type="GO" id="GO:0016020">
    <property type="term" value="C:membrane"/>
    <property type="evidence" value="ECO:0007669"/>
    <property type="project" value="UniProtKB-SubCell"/>
</dbReference>
<gene>
    <name evidence="6" type="ORF">DPMN_062128</name>
</gene>
<evidence type="ECO:0000256" key="2">
    <source>
        <dbReference type="ARBA" id="ARBA00022692"/>
    </source>
</evidence>
<evidence type="ECO:0000313" key="6">
    <source>
        <dbReference type="EMBL" id="KAH3719297.1"/>
    </source>
</evidence>
<keyword evidence="2 5" id="KW-0812">Transmembrane</keyword>
<reference evidence="6" key="2">
    <citation type="submission" date="2020-11" db="EMBL/GenBank/DDBJ databases">
        <authorList>
            <person name="McCartney M.A."/>
            <person name="Auch B."/>
            <person name="Kono T."/>
            <person name="Mallez S."/>
            <person name="Becker A."/>
            <person name="Gohl D.M."/>
            <person name="Silverstein K.A.T."/>
            <person name="Koren S."/>
            <person name="Bechman K.B."/>
            <person name="Herman A."/>
            <person name="Abrahante J.E."/>
            <person name="Garbe J."/>
        </authorList>
    </citation>
    <scope>NUCLEOTIDE SEQUENCE</scope>
    <source>
        <strain evidence="6">Duluth1</strain>
        <tissue evidence="6">Whole animal</tissue>
    </source>
</reference>
<dbReference type="GO" id="GO:0015267">
    <property type="term" value="F:channel activity"/>
    <property type="evidence" value="ECO:0007669"/>
    <property type="project" value="TreeGrafter"/>
</dbReference>